<feature type="domain" description="DUF551" evidence="1">
    <location>
        <begin position="107"/>
        <end position="176"/>
    </location>
</feature>
<dbReference type="AlphaFoldDB" id="A0AAW8VAJ9"/>
<organism evidence="2 3">
    <name type="scientific">Pasteurella multocida</name>
    <dbReference type="NCBI Taxonomy" id="747"/>
    <lineage>
        <taxon>Bacteria</taxon>
        <taxon>Pseudomonadati</taxon>
        <taxon>Pseudomonadota</taxon>
        <taxon>Gammaproteobacteria</taxon>
        <taxon>Pasteurellales</taxon>
        <taxon>Pasteurellaceae</taxon>
        <taxon>Pasteurella</taxon>
    </lineage>
</organism>
<evidence type="ECO:0000259" key="1">
    <source>
        <dbReference type="Pfam" id="PF04448"/>
    </source>
</evidence>
<comment type="caution">
    <text evidence="2">The sequence shown here is derived from an EMBL/GenBank/DDBJ whole genome shotgun (WGS) entry which is preliminary data.</text>
</comment>
<dbReference type="RefSeq" id="WP_223132035.1">
    <property type="nucleotide sequence ID" value="NZ_CP082272.1"/>
</dbReference>
<evidence type="ECO:0000313" key="2">
    <source>
        <dbReference type="EMBL" id="MDT3453391.1"/>
    </source>
</evidence>
<reference evidence="2" key="1">
    <citation type="submission" date="2022-07" db="EMBL/GenBank/DDBJ databases">
        <title>Sequence of Pasteurella multocoda 17BRD-035.</title>
        <authorList>
            <person name="Roy Chowdhury P."/>
            <person name="Alhamami T."/>
            <person name="Trott D.J."/>
            <person name="Djordvevic S.P."/>
        </authorList>
    </citation>
    <scope>NUCLEOTIDE SEQUENCE</scope>
    <source>
        <strain evidence="2">17BRD-035</strain>
    </source>
</reference>
<dbReference type="EMBL" id="JANIEN010000021">
    <property type="protein sequence ID" value="MDT3453391.1"/>
    <property type="molecule type" value="Genomic_DNA"/>
</dbReference>
<gene>
    <name evidence="2" type="ORF">NQF69_11525</name>
</gene>
<proteinExistence type="predicted"/>
<accession>A0AAW8VAJ9</accession>
<dbReference type="Proteomes" id="UP001182304">
    <property type="component" value="Unassembled WGS sequence"/>
</dbReference>
<evidence type="ECO:0000313" key="3">
    <source>
        <dbReference type="Proteomes" id="UP001182304"/>
    </source>
</evidence>
<sequence length="179" mass="20974">MNEQVTENKYFAVNVYDENSISFHKTEEEAKKACLNGAEDLYDHATYNDDISPYTEQEHNAVYGVVLGKAESKERELTEEEKQSGWYDEIDYIVEHPKIVEYPKGDGWISVKDKLPKKFDRVLVCQQDYKWEQNYIRIAYCNNSEGTEWWADNYDGTGGEIIFNDVTHWQPLPLTPKKE</sequence>
<name>A0AAW8VAJ9_PASMD</name>
<dbReference type="Pfam" id="PF04448">
    <property type="entry name" value="DUF551"/>
    <property type="match status" value="1"/>
</dbReference>
<dbReference type="InterPro" id="IPR007539">
    <property type="entry name" value="DUF551"/>
</dbReference>
<protein>
    <submittedName>
        <fullName evidence="2">DUF551 domain-containing protein</fullName>
    </submittedName>
</protein>